<evidence type="ECO:0000313" key="2">
    <source>
        <dbReference type="Proteomes" id="UP000249185"/>
    </source>
</evidence>
<sequence>MSTDLLPVWGATGTKIQPDPTKVAVGWTLGEKPPYEYMNWWQAVVTDRMNSILQEGPAPWSATTSYALGALVSRGGIIYRATTPNTNSAPPSANWLAVTQDASSIIQGTLNKARLPSALNPTYFQGASPQVILQRTDNTVNAVAEFRTTTGSVFAGQGNVGIFAVGVTGVLSTVANVRFSVDTASGNIAWTGIASGKGGGITELNASALAAGTVPPARISGAYSMSGLTLSGASNLTMTGGDIVGPRRVLPNIGGTTPSHSFAGAEGAGMHVYSTLQALDLWFDSLPRLRVGAGAVSVANGAVFTGSGAGLTSVPAASLTGILPNARLDGDYGFGGLTLTGALTASQVDGQQVRVAAGSLINPGLGFLGQTGLGINRSGEAMRFVAGQENVAEVIAAGIRVLGSKGFIGDGSGLTKLDAGAIATGKLADGRLPDVMSPKEFAVSGANAAAVFSRGSGVNIGVTFKGTSGEVVIGQGASGVFAVASVVGGLSSSPVFYAAPGTGIGWTGTAAGNGSQITALNADNLGAGTVPNARMSGAYSFGALTLSGNLSAAVADVGRVIVNSGSAAAPAIGWPGYDGVLGIYRSGSAIVLMGGGSPSLSIGATSVSIGAGVVLNGNGSGLTGLEASNVATGFLNAARLPLTNAARDWVGDRIAAIPVGAVGSTCFLGRNSGQTISQGDIIDGAQLHYSSVFQGGGAADVQGIEDTSARPSGQWKALGRGTGTENNPNYVATNFVRVA</sequence>
<gene>
    <name evidence="1" type="ORF">DI556_09865</name>
</gene>
<proteinExistence type="predicted"/>
<name>A0A2W5PXZ3_RHOSU</name>
<dbReference type="Gene3D" id="2.10.10.20">
    <property type="entry name" value="Carbohydrate-binding module superfamily 5/12"/>
    <property type="match status" value="1"/>
</dbReference>
<organism evidence="1 2">
    <name type="scientific">Rhodovulum sulfidophilum</name>
    <name type="common">Rhodobacter sulfidophilus</name>
    <dbReference type="NCBI Taxonomy" id="35806"/>
    <lineage>
        <taxon>Bacteria</taxon>
        <taxon>Pseudomonadati</taxon>
        <taxon>Pseudomonadota</taxon>
        <taxon>Alphaproteobacteria</taxon>
        <taxon>Rhodobacterales</taxon>
        <taxon>Paracoccaceae</taxon>
        <taxon>Rhodovulum</taxon>
    </lineage>
</organism>
<protein>
    <recommendedName>
        <fullName evidence="3">Tail fiber protein</fullName>
    </recommendedName>
</protein>
<dbReference type="AlphaFoldDB" id="A0A2W5PXZ3"/>
<reference evidence="1 2" key="1">
    <citation type="submission" date="2017-08" db="EMBL/GenBank/DDBJ databases">
        <title>Infants hospitalized years apart are colonized by the same room-sourced microbial strains.</title>
        <authorList>
            <person name="Brooks B."/>
            <person name="Olm M.R."/>
            <person name="Firek B.A."/>
            <person name="Baker R."/>
            <person name="Thomas B.C."/>
            <person name="Morowitz M.J."/>
            <person name="Banfield J.F."/>
        </authorList>
    </citation>
    <scope>NUCLEOTIDE SEQUENCE [LARGE SCALE GENOMIC DNA]</scope>
    <source>
        <strain evidence="1">S2_005_002_R2_34</strain>
    </source>
</reference>
<comment type="caution">
    <text evidence="1">The sequence shown here is derived from an EMBL/GenBank/DDBJ whole genome shotgun (WGS) entry which is preliminary data.</text>
</comment>
<accession>A0A2W5PXZ3</accession>
<dbReference type="EMBL" id="QFPW01000006">
    <property type="protein sequence ID" value="PZQ49767.1"/>
    <property type="molecule type" value="Genomic_DNA"/>
</dbReference>
<evidence type="ECO:0000313" key="1">
    <source>
        <dbReference type="EMBL" id="PZQ49767.1"/>
    </source>
</evidence>
<evidence type="ECO:0008006" key="3">
    <source>
        <dbReference type="Google" id="ProtNLM"/>
    </source>
</evidence>
<dbReference type="Proteomes" id="UP000249185">
    <property type="component" value="Unassembled WGS sequence"/>
</dbReference>